<reference evidence="2" key="1">
    <citation type="journal article" date="2022" name="Int. J. Mol. Sci.">
        <title>Draft Genome of Tanacetum Coccineum: Genomic Comparison of Closely Related Tanacetum-Family Plants.</title>
        <authorList>
            <person name="Yamashiro T."/>
            <person name="Shiraishi A."/>
            <person name="Nakayama K."/>
            <person name="Satake H."/>
        </authorList>
    </citation>
    <scope>NUCLEOTIDE SEQUENCE</scope>
</reference>
<feature type="compositionally biased region" description="Basic and acidic residues" evidence="1">
    <location>
        <begin position="1"/>
        <end position="11"/>
    </location>
</feature>
<sequence>MATLSHLKDLEMGQMMMKNPPLEQTGGPKEEGQERNPLLPVLQVKRQPRLQERLPVLQPGVRNMVVQDEQAEEEVTFFLYWFKKLEDTFSCQLWNTSSYCVHETVQPWLSSLAQQDPRESFDELTDSTFDFSAFVLNRLNVQTLTPELLAGPTFELMKGTCKSLTELEYFWSSCYTISSLHQQRPGISTWVVFSVSSRKYSTSVTKTKAADYEHIKWIEDLVPNSMWSQTVIKYDKFALWGISLFWVRRADSAMHCNLKGYEGLMMLSTSSKKADLHRLRIQDIEDMMLLLVQGTSDLNLALKKRIVFYCTPYKAVRLRFSDPMIQPEPEGSTQGYPLDSVEVLRVNSFTMKMEILLESTSNKLMVGEIVTGVAPSLALKILCSFSTSKEIFPLNTSILACAVASIGLPRIIGNFLSLTMSRITKSTIKMNLNLVDTTISMTTLADKSLLTGRDNKPPMLEKHLYDSWKSRMELYMMNRPHGRMIIAYVEKGPLVWPTITVDGVTRPKEYTELTPAETIQADSKDIWEKIKLLMQGTSLTKQEQECKLYDEFDTFTYKKGESLHEYYLRFTLLLNDMNIYKMPLKQFQVNTKFLNTLPAEWSKFVTDVKLVKDLHTTNVGQIHAHSEQHERHANELKQVDKFYMRRNLHFLADQGILEAQATQTVITHNTAYHADDLDAYDSDYFEEYLMLAEESRSKKLLKQKDPIMLEKKVNTTPVDYAFLNQLSFKRKRTSKVSYGYSSLLKKLKHHLAGFDVVVKERTTPQLSLRRGQSLLLENEHLKQTYKKLYDSIKPAVIRSKEQCDDLINQVNLKSVEISDLNASLQEKVLVIIALKDDLRKLKGKDLVDNDVTKHPSDPEMLKINVEPITPKLLNKQTAHSAYIKLPLGRSYHS</sequence>
<keyword evidence="3" id="KW-1185">Reference proteome</keyword>
<evidence type="ECO:0000256" key="1">
    <source>
        <dbReference type="SAM" id="MobiDB-lite"/>
    </source>
</evidence>
<dbReference type="Pfam" id="PF14223">
    <property type="entry name" value="Retrotran_gag_2"/>
    <property type="match status" value="1"/>
</dbReference>
<feature type="region of interest" description="Disordered" evidence="1">
    <location>
        <begin position="1"/>
        <end position="34"/>
    </location>
</feature>
<dbReference type="Proteomes" id="UP001151760">
    <property type="component" value="Unassembled WGS sequence"/>
</dbReference>
<comment type="caution">
    <text evidence="2">The sequence shown here is derived from an EMBL/GenBank/DDBJ whole genome shotgun (WGS) entry which is preliminary data.</text>
</comment>
<accession>A0ABQ4ZVX5</accession>
<evidence type="ECO:0000313" key="3">
    <source>
        <dbReference type="Proteomes" id="UP001151760"/>
    </source>
</evidence>
<gene>
    <name evidence="2" type="ORF">Tco_0799956</name>
</gene>
<name>A0ABQ4ZVX5_9ASTR</name>
<organism evidence="2 3">
    <name type="scientific">Tanacetum coccineum</name>
    <dbReference type="NCBI Taxonomy" id="301880"/>
    <lineage>
        <taxon>Eukaryota</taxon>
        <taxon>Viridiplantae</taxon>
        <taxon>Streptophyta</taxon>
        <taxon>Embryophyta</taxon>
        <taxon>Tracheophyta</taxon>
        <taxon>Spermatophyta</taxon>
        <taxon>Magnoliopsida</taxon>
        <taxon>eudicotyledons</taxon>
        <taxon>Gunneridae</taxon>
        <taxon>Pentapetalae</taxon>
        <taxon>asterids</taxon>
        <taxon>campanulids</taxon>
        <taxon>Asterales</taxon>
        <taxon>Asteraceae</taxon>
        <taxon>Asteroideae</taxon>
        <taxon>Anthemideae</taxon>
        <taxon>Anthemidinae</taxon>
        <taxon>Tanacetum</taxon>
    </lineage>
</organism>
<evidence type="ECO:0008006" key="4">
    <source>
        <dbReference type="Google" id="ProtNLM"/>
    </source>
</evidence>
<evidence type="ECO:0000313" key="2">
    <source>
        <dbReference type="EMBL" id="GJS92988.1"/>
    </source>
</evidence>
<protein>
    <recommendedName>
        <fullName evidence="4">Retrotransposon gag domain-containing protein</fullName>
    </recommendedName>
</protein>
<proteinExistence type="predicted"/>
<reference evidence="2" key="2">
    <citation type="submission" date="2022-01" db="EMBL/GenBank/DDBJ databases">
        <authorList>
            <person name="Yamashiro T."/>
            <person name="Shiraishi A."/>
            <person name="Satake H."/>
            <person name="Nakayama K."/>
        </authorList>
    </citation>
    <scope>NUCLEOTIDE SEQUENCE</scope>
</reference>
<dbReference type="EMBL" id="BQNB010011622">
    <property type="protein sequence ID" value="GJS92988.1"/>
    <property type="molecule type" value="Genomic_DNA"/>
</dbReference>